<name>A0AAD1W2P5_PELCU</name>
<dbReference type="EMBL" id="OW240915">
    <property type="protein sequence ID" value="CAH2284358.1"/>
    <property type="molecule type" value="Genomic_DNA"/>
</dbReference>
<evidence type="ECO:0000313" key="3">
    <source>
        <dbReference type="Proteomes" id="UP001295444"/>
    </source>
</evidence>
<feature type="region of interest" description="Disordered" evidence="1">
    <location>
        <begin position="159"/>
        <end position="185"/>
    </location>
</feature>
<evidence type="ECO:0000256" key="1">
    <source>
        <dbReference type="SAM" id="MobiDB-lite"/>
    </source>
</evidence>
<feature type="compositionally biased region" description="Basic and acidic residues" evidence="1">
    <location>
        <begin position="163"/>
        <end position="185"/>
    </location>
</feature>
<sequence>MSLQSTMVFSEWQTRLKDEVHQPHLASDPSTSQPRSGEQSVGRGEEYRSLHLPVHLSHEDSVIEVALSSAELIACSLEEDTGPRSVFKTVHSVAAQEPPITPPFVQPLPPLQREPSPGPAVSLQRIEELLEDMVWAIRWQTQAINHMSLNLSTQMDLHPARTIPDDSSREGIHLRRQGPRDQRSR</sequence>
<organism evidence="2 3">
    <name type="scientific">Pelobates cultripes</name>
    <name type="common">Western spadefoot toad</name>
    <dbReference type="NCBI Taxonomy" id="61616"/>
    <lineage>
        <taxon>Eukaryota</taxon>
        <taxon>Metazoa</taxon>
        <taxon>Chordata</taxon>
        <taxon>Craniata</taxon>
        <taxon>Vertebrata</taxon>
        <taxon>Euteleostomi</taxon>
        <taxon>Amphibia</taxon>
        <taxon>Batrachia</taxon>
        <taxon>Anura</taxon>
        <taxon>Pelobatoidea</taxon>
        <taxon>Pelobatidae</taxon>
        <taxon>Pelobates</taxon>
    </lineage>
</organism>
<feature type="region of interest" description="Disordered" evidence="1">
    <location>
        <begin position="18"/>
        <end position="46"/>
    </location>
</feature>
<dbReference type="AlphaFoldDB" id="A0AAD1W2P5"/>
<accession>A0AAD1W2P5</accession>
<feature type="compositionally biased region" description="Polar residues" evidence="1">
    <location>
        <begin position="28"/>
        <end position="39"/>
    </location>
</feature>
<proteinExistence type="predicted"/>
<evidence type="ECO:0000313" key="2">
    <source>
        <dbReference type="EMBL" id="CAH2284358.1"/>
    </source>
</evidence>
<gene>
    <name evidence="2" type="ORF">PECUL_23A016960</name>
</gene>
<keyword evidence="3" id="KW-1185">Reference proteome</keyword>
<protein>
    <submittedName>
        <fullName evidence="2">Uncharacterized protein</fullName>
    </submittedName>
</protein>
<reference evidence="2" key="1">
    <citation type="submission" date="2022-03" db="EMBL/GenBank/DDBJ databases">
        <authorList>
            <person name="Alioto T."/>
            <person name="Alioto T."/>
            <person name="Gomez Garrido J."/>
        </authorList>
    </citation>
    <scope>NUCLEOTIDE SEQUENCE</scope>
</reference>
<dbReference type="Proteomes" id="UP001295444">
    <property type="component" value="Chromosome 04"/>
</dbReference>